<accession>A0A7W5B300</accession>
<dbReference type="RefSeq" id="WP_343060699.1">
    <property type="nucleotide sequence ID" value="NZ_JACHXK010000019.1"/>
</dbReference>
<evidence type="ECO:0000256" key="2">
    <source>
        <dbReference type="ARBA" id="ARBA00022448"/>
    </source>
</evidence>
<dbReference type="SUPFAM" id="SSF103473">
    <property type="entry name" value="MFS general substrate transporter"/>
    <property type="match status" value="1"/>
</dbReference>
<dbReference type="GO" id="GO:0005886">
    <property type="term" value="C:plasma membrane"/>
    <property type="evidence" value="ECO:0007669"/>
    <property type="project" value="UniProtKB-SubCell"/>
</dbReference>
<gene>
    <name evidence="9" type="ORF">FHS18_005605</name>
</gene>
<keyword evidence="2" id="KW-0813">Transport</keyword>
<feature type="transmembrane region" description="Helical" evidence="7">
    <location>
        <begin position="167"/>
        <end position="186"/>
    </location>
</feature>
<reference evidence="9 10" key="1">
    <citation type="submission" date="2020-08" db="EMBL/GenBank/DDBJ databases">
        <title>Genomic Encyclopedia of Type Strains, Phase III (KMG-III): the genomes of soil and plant-associated and newly described type strains.</title>
        <authorList>
            <person name="Whitman W."/>
        </authorList>
    </citation>
    <scope>NUCLEOTIDE SEQUENCE [LARGE SCALE GENOMIC DNA]</scope>
    <source>
        <strain evidence="9 10">CECT 5862</strain>
    </source>
</reference>
<evidence type="ECO:0000256" key="4">
    <source>
        <dbReference type="ARBA" id="ARBA00022692"/>
    </source>
</evidence>
<feature type="transmembrane region" description="Helical" evidence="7">
    <location>
        <begin position="330"/>
        <end position="349"/>
    </location>
</feature>
<organism evidence="9 10">
    <name type="scientific">Paenibacillus phyllosphaerae</name>
    <dbReference type="NCBI Taxonomy" id="274593"/>
    <lineage>
        <taxon>Bacteria</taxon>
        <taxon>Bacillati</taxon>
        <taxon>Bacillota</taxon>
        <taxon>Bacilli</taxon>
        <taxon>Bacillales</taxon>
        <taxon>Paenibacillaceae</taxon>
        <taxon>Paenibacillus</taxon>
    </lineage>
</organism>
<dbReference type="EMBL" id="JACHXK010000019">
    <property type="protein sequence ID" value="MBB3113493.1"/>
    <property type="molecule type" value="Genomic_DNA"/>
</dbReference>
<evidence type="ECO:0000256" key="5">
    <source>
        <dbReference type="ARBA" id="ARBA00022989"/>
    </source>
</evidence>
<keyword evidence="6 7" id="KW-0472">Membrane</keyword>
<evidence type="ECO:0000256" key="6">
    <source>
        <dbReference type="ARBA" id="ARBA00023136"/>
    </source>
</evidence>
<feature type="transmembrane region" description="Helical" evidence="7">
    <location>
        <begin position="207"/>
        <end position="224"/>
    </location>
</feature>
<sequence length="405" mass="43727">MSALRLTSEVSARYRFIMLLLVVVVAGASQGLLLPLLSILLDHAGVSSDMNGLNSTALYIGTFCTMFFIEKPVARYGYKKIIVAGVLLVTLSMLMFPVSDALLIWFVLRLLIGIGDSSLHYASQLWIVSSAPADRRGRYISLYGMSYGVGFSIGPLGINLLPIGQAAPFLIVGLLFFIVLLLLLRIPNAFPEKAPPGAVTENRFVRTYRLAWFVLIPSLLYGIMESSMNSNFPLYALRIDLTQGWISLLLLSFGIGGLILQLPLGIWSDKIGRKPILMTAAILGACMFFLVPLAGDNVALLMILFALGGGLVGSFYSLGLAYAADILPRAILPAANVIASIHFSIGSILGPSAGGYSIRYISASSTFLVLGASFLIFGLLGFWFRPHKQVDKPQESVQPSATISH</sequence>
<comment type="subcellular location">
    <subcellularLocation>
        <location evidence="1">Cell membrane</location>
        <topology evidence="1">Multi-pass membrane protein</topology>
    </subcellularLocation>
</comment>
<dbReference type="AlphaFoldDB" id="A0A7W5B300"/>
<feature type="transmembrane region" description="Helical" evidence="7">
    <location>
        <begin position="140"/>
        <end position="161"/>
    </location>
</feature>
<dbReference type="PROSITE" id="PS50850">
    <property type="entry name" value="MFS"/>
    <property type="match status" value="1"/>
</dbReference>
<dbReference type="PROSITE" id="PS00216">
    <property type="entry name" value="SUGAR_TRANSPORT_1"/>
    <property type="match status" value="1"/>
</dbReference>
<protein>
    <submittedName>
        <fullName evidence="9">MFS family permease</fullName>
    </submittedName>
</protein>
<dbReference type="Gene3D" id="1.20.1250.20">
    <property type="entry name" value="MFS general substrate transporter like domains"/>
    <property type="match status" value="2"/>
</dbReference>
<keyword evidence="4 7" id="KW-0812">Transmembrane</keyword>
<dbReference type="InterPro" id="IPR036259">
    <property type="entry name" value="MFS_trans_sf"/>
</dbReference>
<dbReference type="GO" id="GO:0022857">
    <property type="term" value="F:transmembrane transporter activity"/>
    <property type="evidence" value="ECO:0007669"/>
    <property type="project" value="InterPro"/>
</dbReference>
<feature type="transmembrane region" description="Helical" evidence="7">
    <location>
        <begin position="361"/>
        <end position="384"/>
    </location>
</feature>
<feature type="transmembrane region" description="Helical" evidence="7">
    <location>
        <begin position="300"/>
        <end position="323"/>
    </location>
</feature>
<dbReference type="InterPro" id="IPR011701">
    <property type="entry name" value="MFS"/>
</dbReference>
<keyword evidence="10" id="KW-1185">Reference proteome</keyword>
<feature type="transmembrane region" description="Helical" evidence="7">
    <location>
        <begin position="244"/>
        <end position="264"/>
    </location>
</feature>
<dbReference type="InterPro" id="IPR020846">
    <property type="entry name" value="MFS_dom"/>
</dbReference>
<evidence type="ECO:0000313" key="10">
    <source>
        <dbReference type="Proteomes" id="UP000570361"/>
    </source>
</evidence>
<dbReference type="PANTHER" id="PTHR23521:SF2">
    <property type="entry name" value="TRANSPORTER MFS SUPERFAMILY"/>
    <property type="match status" value="1"/>
</dbReference>
<feature type="transmembrane region" description="Helical" evidence="7">
    <location>
        <begin position="16"/>
        <end position="40"/>
    </location>
</feature>
<evidence type="ECO:0000256" key="7">
    <source>
        <dbReference type="SAM" id="Phobius"/>
    </source>
</evidence>
<feature type="transmembrane region" description="Helical" evidence="7">
    <location>
        <begin position="81"/>
        <end position="98"/>
    </location>
</feature>
<evidence type="ECO:0000259" key="8">
    <source>
        <dbReference type="PROSITE" id="PS50850"/>
    </source>
</evidence>
<proteinExistence type="predicted"/>
<dbReference type="InterPro" id="IPR005829">
    <property type="entry name" value="Sugar_transporter_CS"/>
</dbReference>
<keyword evidence="5 7" id="KW-1133">Transmembrane helix</keyword>
<dbReference type="Pfam" id="PF07690">
    <property type="entry name" value="MFS_1"/>
    <property type="match status" value="1"/>
</dbReference>
<keyword evidence="3" id="KW-1003">Cell membrane</keyword>
<feature type="transmembrane region" description="Helical" evidence="7">
    <location>
        <begin position="276"/>
        <end position="294"/>
    </location>
</feature>
<evidence type="ECO:0000256" key="3">
    <source>
        <dbReference type="ARBA" id="ARBA00022475"/>
    </source>
</evidence>
<evidence type="ECO:0000256" key="1">
    <source>
        <dbReference type="ARBA" id="ARBA00004651"/>
    </source>
</evidence>
<dbReference type="Proteomes" id="UP000570361">
    <property type="component" value="Unassembled WGS sequence"/>
</dbReference>
<dbReference type="PANTHER" id="PTHR23521">
    <property type="entry name" value="TRANSPORTER MFS SUPERFAMILY"/>
    <property type="match status" value="1"/>
</dbReference>
<name>A0A7W5B300_9BACL</name>
<evidence type="ECO:0000313" key="9">
    <source>
        <dbReference type="EMBL" id="MBB3113493.1"/>
    </source>
</evidence>
<feature type="domain" description="Major facilitator superfamily (MFS) profile" evidence="8">
    <location>
        <begin position="15"/>
        <end position="389"/>
    </location>
</feature>
<comment type="caution">
    <text evidence="9">The sequence shown here is derived from an EMBL/GenBank/DDBJ whole genome shotgun (WGS) entry which is preliminary data.</text>
</comment>
<dbReference type="InterPro" id="IPR047200">
    <property type="entry name" value="MFS_YcaD-like"/>
</dbReference>
<feature type="transmembrane region" description="Helical" evidence="7">
    <location>
        <begin position="52"/>
        <end position="69"/>
    </location>
</feature>
<dbReference type="CDD" id="cd17477">
    <property type="entry name" value="MFS_YcaD_like"/>
    <property type="match status" value="1"/>
</dbReference>